<dbReference type="InterPro" id="IPR045795">
    <property type="entry name" value="SLT_4"/>
</dbReference>
<reference evidence="3 4" key="1">
    <citation type="submission" date="2018-10" db="EMBL/GenBank/DDBJ databases">
        <title>Rhizobium etli, R. leguminosarum and a new Rhizobium genospecies from Phaseolus dumosus.</title>
        <authorList>
            <person name="Ramirez-Puebla S.T."/>
            <person name="Rogel-Hernandez M.A."/>
            <person name="Guerrero G."/>
            <person name="Ormeno-Orrillo E."/>
            <person name="Martinez-Romero J.C."/>
            <person name="Negrete-Yankelevich S."/>
            <person name="Martinez-Romero E."/>
        </authorList>
    </citation>
    <scope>NUCLEOTIDE SEQUENCE [LARGE SCALE GENOMIC DNA]</scope>
    <source>
        <strain evidence="3 4">CCGE525</strain>
    </source>
</reference>
<feature type="chain" id="PRO_5017177388" description="Transglycosylase SLT domain-containing protein" evidence="1">
    <location>
        <begin position="24"/>
        <end position="195"/>
    </location>
</feature>
<name>A0A387FS20_9HYPH</name>
<feature type="domain" description="Transglycosylase SLT" evidence="2">
    <location>
        <begin position="10"/>
        <end position="194"/>
    </location>
</feature>
<dbReference type="SUPFAM" id="SSF53955">
    <property type="entry name" value="Lysozyme-like"/>
    <property type="match status" value="1"/>
</dbReference>
<dbReference type="Proteomes" id="UP000282195">
    <property type="component" value="Chromosome"/>
</dbReference>
<sequence length="195" mass="22139">MRTRILSIAAVLLLAVLAGCATAPSHTRNVCAIFDQRDGWFNNWQRAAERTEREYGVPVPILMATIYAESGFQPRARPPRRKLLGFIPWTRPSSAYGYSQALDGAWDHYQRDTGRWGASRTNFADAIEFIGWYHAQSHERNGIALNDPYNLYLAYYVGWKGYQQGAWRGNAELQRTAQKVASMSALYASQLRNCN</sequence>
<accession>A0A387FS20</accession>
<dbReference type="KEGG" id="rjg:CCGE525_21170"/>
<organism evidence="3 4">
    <name type="scientific">Rhizobium jaguaris</name>
    <dbReference type="NCBI Taxonomy" id="1312183"/>
    <lineage>
        <taxon>Bacteria</taxon>
        <taxon>Pseudomonadati</taxon>
        <taxon>Pseudomonadota</taxon>
        <taxon>Alphaproteobacteria</taxon>
        <taxon>Hyphomicrobiales</taxon>
        <taxon>Rhizobiaceae</taxon>
        <taxon>Rhizobium/Agrobacterium group</taxon>
        <taxon>Rhizobium</taxon>
    </lineage>
</organism>
<dbReference type="PROSITE" id="PS51257">
    <property type="entry name" value="PROKAR_LIPOPROTEIN"/>
    <property type="match status" value="1"/>
</dbReference>
<proteinExistence type="predicted"/>
<keyword evidence="1" id="KW-0732">Signal</keyword>
<dbReference type="Pfam" id="PF19489">
    <property type="entry name" value="SLT_4"/>
    <property type="match status" value="1"/>
</dbReference>
<feature type="signal peptide" evidence="1">
    <location>
        <begin position="1"/>
        <end position="23"/>
    </location>
</feature>
<protein>
    <recommendedName>
        <fullName evidence="2">Transglycosylase SLT domain-containing protein</fullName>
    </recommendedName>
</protein>
<evidence type="ECO:0000313" key="3">
    <source>
        <dbReference type="EMBL" id="AYG61588.1"/>
    </source>
</evidence>
<evidence type="ECO:0000313" key="4">
    <source>
        <dbReference type="Proteomes" id="UP000282195"/>
    </source>
</evidence>
<evidence type="ECO:0000259" key="2">
    <source>
        <dbReference type="Pfam" id="PF19489"/>
    </source>
</evidence>
<dbReference type="Gene3D" id="1.10.530.10">
    <property type="match status" value="1"/>
</dbReference>
<dbReference type="OrthoDB" id="9789144at2"/>
<evidence type="ECO:0000256" key="1">
    <source>
        <dbReference type="SAM" id="SignalP"/>
    </source>
</evidence>
<dbReference type="RefSeq" id="WP_120706535.1">
    <property type="nucleotide sequence ID" value="NZ_CP032694.1"/>
</dbReference>
<dbReference type="InterPro" id="IPR023346">
    <property type="entry name" value="Lysozyme-like_dom_sf"/>
</dbReference>
<dbReference type="AlphaFoldDB" id="A0A387FS20"/>
<dbReference type="CDD" id="cd00442">
    <property type="entry name" value="Lyz-like"/>
    <property type="match status" value="1"/>
</dbReference>
<keyword evidence="4" id="KW-1185">Reference proteome</keyword>
<gene>
    <name evidence="3" type="ORF">CCGE525_21170</name>
</gene>
<dbReference type="EMBL" id="CP032694">
    <property type="protein sequence ID" value="AYG61588.1"/>
    <property type="molecule type" value="Genomic_DNA"/>
</dbReference>